<name>A0A1B7MZ12_9AGAM</name>
<dbReference type="AlphaFoldDB" id="A0A1B7MZ12"/>
<gene>
    <name evidence="1" type="ORF">K503DRAFT_866596</name>
</gene>
<protein>
    <submittedName>
        <fullName evidence="1">Uncharacterized protein</fullName>
    </submittedName>
</protein>
<dbReference type="EMBL" id="KV448327">
    <property type="protein sequence ID" value="OAX37855.1"/>
    <property type="molecule type" value="Genomic_DNA"/>
</dbReference>
<evidence type="ECO:0000313" key="1">
    <source>
        <dbReference type="EMBL" id="OAX37855.1"/>
    </source>
</evidence>
<accession>A0A1B7MZ12</accession>
<evidence type="ECO:0000313" key="2">
    <source>
        <dbReference type="Proteomes" id="UP000092154"/>
    </source>
</evidence>
<organism evidence="1 2">
    <name type="scientific">Rhizopogon vinicolor AM-OR11-026</name>
    <dbReference type="NCBI Taxonomy" id="1314800"/>
    <lineage>
        <taxon>Eukaryota</taxon>
        <taxon>Fungi</taxon>
        <taxon>Dikarya</taxon>
        <taxon>Basidiomycota</taxon>
        <taxon>Agaricomycotina</taxon>
        <taxon>Agaricomycetes</taxon>
        <taxon>Agaricomycetidae</taxon>
        <taxon>Boletales</taxon>
        <taxon>Suillineae</taxon>
        <taxon>Rhizopogonaceae</taxon>
        <taxon>Rhizopogon</taxon>
    </lineage>
</organism>
<keyword evidence="2" id="KW-1185">Reference proteome</keyword>
<sequence length="152" mass="16702">MYIFCAHVLLQTRPPKGLHPRLDELNSDATRHAAHCNPPSRLSYLSILDNQGLRLRGIDHPVWDDESCDPLDVATLSTSSAVDLMINLQVPATPVLPPDRSTPAQAAARVQSASNANQNSSVYPLSTLINAHHPILFHPFIHRQSPPTQPVE</sequence>
<dbReference type="InParanoid" id="A0A1B7MZ12"/>
<proteinExistence type="predicted"/>
<reference evidence="1 2" key="1">
    <citation type="submission" date="2016-06" db="EMBL/GenBank/DDBJ databases">
        <title>Comparative genomics of the ectomycorrhizal sister species Rhizopogon vinicolor and Rhizopogon vesiculosus (Basidiomycota: Boletales) reveals a divergence of the mating type B locus.</title>
        <authorList>
            <consortium name="DOE Joint Genome Institute"/>
            <person name="Mujic A.B."/>
            <person name="Kuo A."/>
            <person name="Tritt A."/>
            <person name="Lipzen A."/>
            <person name="Chen C."/>
            <person name="Johnson J."/>
            <person name="Sharma A."/>
            <person name="Barry K."/>
            <person name="Grigoriev I.V."/>
            <person name="Spatafora J.W."/>
        </authorList>
    </citation>
    <scope>NUCLEOTIDE SEQUENCE [LARGE SCALE GENOMIC DNA]</scope>
    <source>
        <strain evidence="1 2">AM-OR11-026</strain>
    </source>
</reference>
<dbReference type="Proteomes" id="UP000092154">
    <property type="component" value="Unassembled WGS sequence"/>
</dbReference>